<reference evidence="2 3" key="1">
    <citation type="submission" date="2023-10" db="EMBL/GenBank/DDBJ databases">
        <title>Complete genome sequence of a Sphingomonadaceae bacterium.</title>
        <authorList>
            <person name="Yan C."/>
        </authorList>
    </citation>
    <scope>NUCLEOTIDE SEQUENCE [LARGE SCALE GENOMIC DNA]</scope>
    <source>
        <strain evidence="2 3">SCSIO 66989</strain>
    </source>
</reference>
<evidence type="ECO:0000259" key="1">
    <source>
        <dbReference type="Pfam" id="PF12697"/>
    </source>
</evidence>
<feature type="domain" description="AB hydrolase-1" evidence="1">
    <location>
        <begin position="58"/>
        <end position="284"/>
    </location>
</feature>
<keyword evidence="3" id="KW-1185">Reference proteome</keyword>
<dbReference type="EMBL" id="CP136594">
    <property type="protein sequence ID" value="WOE75052.1"/>
    <property type="molecule type" value="Genomic_DNA"/>
</dbReference>
<dbReference type="SUPFAM" id="SSF53474">
    <property type="entry name" value="alpha/beta-Hydrolases"/>
    <property type="match status" value="1"/>
</dbReference>
<gene>
    <name evidence="2" type="ORF">RB602_14660</name>
</gene>
<dbReference type="Pfam" id="PF12697">
    <property type="entry name" value="Abhydrolase_6"/>
    <property type="match status" value="1"/>
</dbReference>
<keyword evidence="2" id="KW-0378">Hydrolase</keyword>
<dbReference type="PRINTS" id="PR00111">
    <property type="entry name" value="ABHYDROLASE"/>
</dbReference>
<sequence length="301" mass="32401">MRWAILLIGLVALGGMSVVMMFVPYPNARARATDGVEHSIARDGRNIAYFVQGGGPVVVLLPSAGREASDFNELADQLNYKGYRTISIEPPGIGNSDLPDEDMTLFDLADDVRAVLDAELASQDKAVILGHAFGNRVARATAAKHGERIDGVILLAAGGKQPIPPRADAALKGSFNPLRTSVKRLASIRYAFFAGANRVPEHWQRGWHIATARLQGRAVELTNTDDWWLAGDERILVVQGEADTIAPPEDAGQALVNDAKGRAEIVIVEKAGHALLPEQPDAVETAVLEFLAKLQHQQGPE</sequence>
<proteinExistence type="predicted"/>
<protein>
    <submittedName>
        <fullName evidence="2">Alpha/beta hydrolase</fullName>
    </submittedName>
</protein>
<accession>A0AA97F850</accession>
<dbReference type="PANTHER" id="PTHR43798">
    <property type="entry name" value="MONOACYLGLYCEROL LIPASE"/>
    <property type="match status" value="1"/>
</dbReference>
<evidence type="ECO:0000313" key="2">
    <source>
        <dbReference type="EMBL" id="WOE75052.1"/>
    </source>
</evidence>
<dbReference type="KEGG" id="acoa:RB602_14660"/>
<evidence type="ECO:0000313" key="3">
    <source>
        <dbReference type="Proteomes" id="UP001302429"/>
    </source>
</evidence>
<dbReference type="GO" id="GO:0016787">
    <property type="term" value="F:hydrolase activity"/>
    <property type="evidence" value="ECO:0007669"/>
    <property type="project" value="UniProtKB-KW"/>
</dbReference>
<name>A0AA97F850_9SPHN</name>
<organism evidence="2 3">
    <name type="scientific">Alterisphingorhabdus coralli</name>
    <dbReference type="NCBI Taxonomy" id="3071408"/>
    <lineage>
        <taxon>Bacteria</taxon>
        <taxon>Pseudomonadati</taxon>
        <taxon>Pseudomonadota</taxon>
        <taxon>Alphaproteobacteria</taxon>
        <taxon>Sphingomonadales</taxon>
        <taxon>Sphingomonadaceae</taxon>
        <taxon>Alterisphingorhabdus (ex Yan et al. 2024)</taxon>
    </lineage>
</organism>
<dbReference type="InterPro" id="IPR029058">
    <property type="entry name" value="AB_hydrolase_fold"/>
</dbReference>
<dbReference type="RefSeq" id="WP_317081613.1">
    <property type="nucleotide sequence ID" value="NZ_CP136594.1"/>
</dbReference>
<dbReference type="InterPro" id="IPR050266">
    <property type="entry name" value="AB_hydrolase_sf"/>
</dbReference>
<dbReference type="InterPro" id="IPR000073">
    <property type="entry name" value="AB_hydrolase_1"/>
</dbReference>
<dbReference type="Gene3D" id="3.40.50.1820">
    <property type="entry name" value="alpha/beta hydrolase"/>
    <property type="match status" value="1"/>
</dbReference>
<dbReference type="Proteomes" id="UP001302429">
    <property type="component" value="Chromosome"/>
</dbReference>
<dbReference type="AlphaFoldDB" id="A0AA97F850"/>